<evidence type="ECO:0000313" key="2">
    <source>
        <dbReference type="Proteomes" id="UP000177622"/>
    </source>
</evidence>
<dbReference type="GeneID" id="34582726"/>
<name>A0A1F5L0F2_PENAI</name>
<keyword evidence="2" id="KW-1185">Reference proteome</keyword>
<accession>A0A1F5L0F2</accession>
<dbReference type="RefSeq" id="XP_022482150.1">
    <property type="nucleotide sequence ID" value="XM_022637992.1"/>
</dbReference>
<dbReference type="Proteomes" id="UP000177622">
    <property type="component" value="Unassembled WGS sequence"/>
</dbReference>
<dbReference type="EMBL" id="LXJU01000138">
    <property type="protein sequence ID" value="OGE46682.1"/>
    <property type="molecule type" value="Genomic_DNA"/>
</dbReference>
<protein>
    <submittedName>
        <fullName evidence="1">Uncharacterized protein</fullName>
    </submittedName>
</protein>
<proteinExistence type="predicted"/>
<dbReference type="AlphaFoldDB" id="A0A1F5L0F2"/>
<reference evidence="1 2" key="1">
    <citation type="journal article" date="2016" name="Sci. Rep.">
        <title>Penicillium arizonense, a new, genome sequenced fungal species, reveals a high chemical diversity in secreted metabolites.</title>
        <authorList>
            <person name="Grijseels S."/>
            <person name="Nielsen J.C."/>
            <person name="Randelovic M."/>
            <person name="Nielsen J."/>
            <person name="Nielsen K.F."/>
            <person name="Workman M."/>
            <person name="Frisvad J.C."/>
        </authorList>
    </citation>
    <scope>NUCLEOTIDE SEQUENCE [LARGE SCALE GENOMIC DNA]</scope>
    <source>
        <strain evidence="1 2">CBS 141311</strain>
    </source>
</reference>
<feature type="non-terminal residue" evidence="1">
    <location>
        <position position="64"/>
    </location>
</feature>
<organism evidence="1 2">
    <name type="scientific">Penicillium arizonense</name>
    <dbReference type="NCBI Taxonomy" id="1835702"/>
    <lineage>
        <taxon>Eukaryota</taxon>
        <taxon>Fungi</taxon>
        <taxon>Dikarya</taxon>
        <taxon>Ascomycota</taxon>
        <taxon>Pezizomycotina</taxon>
        <taxon>Eurotiomycetes</taxon>
        <taxon>Eurotiomycetidae</taxon>
        <taxon>Eurotiales</taxon>
        <taxon>Aspergillaceae</taxon>
        <taxon>Penicillium</taxon>
    </lineage>
</organism>
<sequence length="64" mass="6792">MSLGAFAQEYVIRSFYIPTNLSKKSSPAIKATVITICERIPESCDTACSAAEIVLSAIGVQLAI</sequence>
<gene>
    <name evidence="1" type="ORF">PENARI_c138G01155</name>
</gene>
<evidence type="ECO:0000313" key="1">
    <source>
        <dbReference type="EMBL" id="OGE46682.1"/>
    </source>
</evidence>
<comment type="caution">
    <text evidence="1">The sequence shown here is derived from an EMBL/GenBank/DDBJ whole genome shotgun (WGS) entry which is preliminary data.</text>
</comment>